<dbReference type="GO" id="GO:0051537">
    <property type="term" value="F:2 iron, 2 sulfur cluster binding"/>
    <property type="evidence" value="ECO:0007669"/>
    <property type="project" value="InterPro"/>
</dbReference>
<dbReference type="InterPro" id="IPR006058">
    <property type="entry name" value="2Fe2S_fd_BS"/>
</dbReference>
<dbReference type="AlphaFoldDB" id="A0A4R7NTC5"/>
<dbReference type="InterPro" id="IPR008333">
    <property type="entry name" value="Cbr1-like_FAD-bd_dom"/>
</dbReference>
<dbReference type="Gene3D" id="2.40.30.10">
    <property type="entry name" value="Translation factors"/>
    <property type="match status" value="1"/>
</dbReference>
<dbReference type="Gene3D" id="3.40.50.80">
    <property type="entry name" value="Nucleotide-binding domain of ferredoxin-NADP reductase (FNR) module"/>
    <property type="match status" value="1"/>
</dbReference>
<dbReference type="InterPro" id="IPR036010">
    <property type="entry name" value="2Fe-2S_ferredoxin-like_sf"/>
</dbReference>
<name>A0A4R7NTC5_9GAMM</name>
<dbReference type="InterPro" id="IPR001041">
    <property type="entry name" value="2Fe-2S_ferredoxin-type"/>
</dbReference>
<dbReference type="InterPro" id="IPR050415">
    <property type="entry name" value="MRET"/>
</dbReference>
<evidence type="ECO:0000259" key="1">
    <source>
        <dbReference type="PROSITE" id="PS51085"/>
    </source>
</evidence>
<evidence type="ECO:0000259" key="2">
    <source>
        <dbReference type="PROSITE" id="PS51384"/>
    </source>
</evidence>
<accession>A0A4R7NTC5</accession>
<dbReference type="PROSITE" id="PS51384">
    <property type="entry name" value="FAD_FR"/>
    <property type="match status" value="1"/>
</dbReference>
<dbReference type="PRINTS" id="PR00410">
    <property type="entry name" value="PHEHYDRXLASE"/>
</dbReference>
<dbReference type="SUPFAM" id="SSF54292">
    <property type="entry name" value="2Fe-2S ferredoxin-like"/>
    <property type="match status" value="1"/>
</dbReference>
<dbReference type="GO" id="GO:0016491">
    <property type="term" value="F:oxidoreductase activity"/>
    <property type="evidence" value="ECO:0007669"/>
    <property type="project" value="InterPro"/>
</dbReference>
<dbReference type="SUPFAM" id="SSF63380">
    <property type="entry name" value="Riboflavin synthase domain-like"/>
    <property type="match status" value="1"/>
</dbReference>
<dbReference type="Pfam" id="PF00175">
    <property type="entry name" value="NAD_binding_1"/>
    <property type="match status" value="1"/>
</dbReference>
<feature type="domain" description="2Fe-2S ferredoxin-type" evidence="1">
    <location>
        <begin position="16"/>
        <end position="110"/>
    </location>
</feature>
<dbReference type="PROSITE" id="PS00197">
    <property type="entry name" value="2FE2S_FER_1"/>
    <property type="match status" value="1"/>
</dbReference>
<dbReference type="EMBL" id="SOBT01000012">
    <property type="protein sequence ID" value="TDU24207.1"/>
    <property type="molecule type" value="Genomic_DNA"/>
</dbReference>
<gene>
    <name evidence="3" type="ORF">DFR24_4472</name>
</gene>
<evidence type="ECO:0000313" key="4">
    <source>
        <dbReference type="Proteomes" id="UP000295341"/>
    </source>
</evidence>
<dbReference type="PROSITE" id="PS51085">
    <property type="entry name" value="2FE2S_FER_2"/>
    <property type="match status" value="1"/>
</dbReference>
<dbReference type="SUPFAM" id="SSF52343">
    <property type="entry name" value="Ferredoxin reductase-like, C-terminal NADP-linked domain"/>
    <property type="match status" value="1"/>
</dbReference>
<organism evidence="3 4">
    <name type="scientific">Panacagrimonas perspica</name>
    <dbReference type="NCBI Taxonomy" id="381431"/>
    <lineage>
        <taxon>Bacteria</taxon>
        <taxon>Pseudomonadati</taxon>
        <taxon>Pseudomonadota</taxon>
        <taxon>Gammaproteobacteria</taxon>
        <taxon>Nevskiales</taxon>
        <taxon>Nevskiaceae</taxon>
        <taxon>Panacagrimonas</taxon>
    </lineage>
</organism>
<dbReference type="InterPro" id="IPR017927">
    <property type="entry name" value="FAD-bd_FR_type"/>
</dbReference>
<evidence type="ECO:0000313" key="3">
    <source>
        <dbReference type="EMBL" id="TDU24207.1"/>
    </source>
</evidence>
<dbReference type="Proteomes" id="UP000295341">
    <property type="component" value="Unassembled WGS sequence"/>
</dbReference>
<feature type="domain" description="FAD-binding FR-type" evidence="2">
    <location>
        <begin position="113"/>
        <end position="220"/>
    </location>
</feature>
<dbReference type="PANTHER" id="PTHR47354">
    <property type="entry name" value="NADH OXIDOREDUCTASE HCR"/>
    <property type="match status" value="1"/>
</dbReference>
<dbReference type="CDD" id="cd00207">
    <property type="entry name" value="fer2"/>
    <property type="match status" value="1"/>
</dbReference>
<proteinExistence type="predicted"/>
<reference evidence="3 4" key="1">
    <citation type="submission" date="2019-03" db="EMBL/GenBank/DDBJ databases">
        <title>Genomic Encyclopedia of Type Strains, Phase IV (KMG-IV): sequencing the most valuable type-strain genomes for metagenomic binning, comparative biology and taxonomic classification.</title>
        <authorList>
            <person name="Goeker M."/>
        </authorList>
    </citation>
    <scope>NUCLEOTIDE SEQUENCE [LARGE SCALE GENOMIC DNA]</scope>
    <source>
        <strain evidence="3 4">DSM 26377</strain>
    </source>
</reference>
<dbReference type="InterPro" id="IPR001433">
    <property type="entry name" value="OxRdtase_FAD/NAD-bd"/>
</dbReference>
<dbReference type="Gene3D" id="3.10.20.30">
    <property type="match status" value="1"/>
</dbReference>
<keyword evidence="4" id="KW-1185">Reference proteome</keyword>
<dbReference type="OrthoDB" id="9806195at2"/>
<dbReference type="Pfam" id="PF00111">
    <property type="entry name" value="Fer2"/>
    <property type="match status" value="1"/>
</dbReference>
<dbReference type="PANTHER" id="PTHR47354:SF5">
    <property type="entry name" value="PROTEIN RFBI"/>
    <property type="match status" value="1"/>
</dbReference>
<dbReference type="RefSeq" id="WP_133883626.1">
    <property type="nucleotide sequence ID" value="NZ_MWIN01000003.1"/>
</dbReference>
<sequence length="359" mass="38959">MQTIEKAPRLTGGDLCRITVRGRDGSSEVFEVRRNDLLLKAAIEQGVDYPHNCRVGVCGTCKTRVVEGRVSPMVDLALSPLKNDEIEAGYVLACQAKVRTDLVVEAKLGRHALLPVTTVSSHVSRWTKLPGDVIDLRLKLDEPVQFNAGQYCTIAESGSFTRRSYSYYDVPPAGEGAAATEVGFLVKRLPGGRFSEWLFEKDRSGTRFWIEGPYGLMGIDDVHVDGLCVAGGTGLAPILSIVGDRLRKSPTARFTIVFGVRTQKDVFANERLQQLLAEGGERVRLVTILSHEPEGSTWAGPRGLVTAVLTPALGVDFRKVAAFICGNLGMVEAVERNLIALGVDADRIHADKFVPSGTP</sequence>
<comment type="caution">
    <text evidence="3">The sequence shown here is derived from an EMBL/GenBank/DDBJ whole genome shotgun (WGS) entry which is preliminary data.</text>
</comment>
<dbReference type="InterPro" id="IPR012675">
    <property type="entry name" value="Beta-grasp_dom_sf"/>
</dbReference>
<protein>
    <submittedName>
        <fullName evidence="3">Ferredoxin-NADP reductase</fullName>
    </submittedName>
</protein>
<dbReference type="InterPro" id="IPR017938">
    <property type="entry name" value="Riboflavin_synthase-like_b-brl"/>
</dbReference>
<dbReference type="InterPro" id="IPR039261">
    <property type="entry name" value="FNR_nucleotide-bd"/>
</dbReference>
<dbReference type="Pfam" id="PF00970">
    <property type="entry name" value="FAD_binding_6"/>
    <property type="match status" value="1"/>
</dbReference>